<comment type="caution">
    <text evidence="1">The sequence shown here is derived from an EMBL/GenBank/DDBJ whole genome shotgun (WGS) entry which is preliminary data.</text>
</comment>
<evidence type="ECO:0008006" key="3">
    <source>
        <dbReference type="Google" id="ProtNLM"/>
    </source>
</evidence>
<evidence type="ECO:0000313" key="2">
    <source>
        <dbReference type="Proteomes" id="UP001054837"/>
    </source>
</evidence>
<protein>
    <recommendedName>
        <fullName evidence="3">Ycf15</fullName>
    </recommendedName>
</protein>
<name>A0AAV4QLS0_9ARAC</name>
<sequence length="118" mass="13893">MPNDVFEKDPFPNSRKNNNHLTVCKTAILGWKYTRKVYDHREFEHTSLFSLNEHFSSPFLPPPLPMIDRTGIHLLPNINCHTWIPNKQIRTPNIPRKGCWLLHPHRVHEKAARVVGRE</sequence>
<dbReference type="EMBL" id="BPLQ01004677">
    <property type="protein sequence ID" value="GIY09779.1"/>
    <property type="molecule type" value="Genomic_DNA"/>
</dbReference>
<reference evidence="1 2" key="1">
    <citation type="submission" date="2021-06" db="EMBL/GenBank/DDBJ databases">
        <title>Caerostris darwini draft genome.</title>
        <authorList>
            <person name="Kono N."/>
            <person name="Arakawa K."/>
        </authorList>
    </citation>
    <scope>NUCLEOTIDE SEQUENCE [LARGE SCALE GENOMIC DNA]</scope>
</reference>
<dbReference type="Proteomes" id="UP001054837">
    <property type="component" value="Unassembled WGS sequence"/>
</dbReference>
<dbReference type="AlphaFoldDB" id="A0AAV4QLS0"/>
<proteinExistence type="predicted"/>
<keyword evidence="2" id="KW-1185">Reference proteome</keyword>
<gene>
    <name evidence="1" type="ORF">CDAR_60451</name>
</gene>
<accession>A0AAV4QLS0</accession>
<organism evidence="1 2">
    <name type="scientific">Caerostris darwini</name>
    <dbReference type="NCBI Taxonomy" id="1538125"/>
    <lineage>
        <taxon>Eukaryota</taxon>
        <taxon>Metazoa</taxon>
        <taxon>Ecdysozoa</taxon>
        <taxon>Arthropoda</taxon>
        <taxon>Chelicerata</taxon>
        <taxon>Arachnida</taxon>
        <taxon>Araneae</taxon>
        <taxon>Araneomorphae</taxon>
        <taxon>Entelegynae</taxon>
        <taxon>Araneoidea</taxon>
        <taxon>Araneidae</taxon>
        <taxon>Caerostris</taxon>
    </lineage>
</organism>
<evidence type="ECO:0000313" key="1">
    <source>
        <dbReference type="EMBL" id="GIY09779.1"/>
    </source>
</evidence>